<reference evidence="1" key="1">
    <citation type="submission" date="2023-03" db="EMBL/GenBank/DDBJ databases">
        <title>Chromosome-level genomes of two armyworms, Mythimna separata and Mythimna loreyi, provide insights into the biosynthesis and reception of sex pheromones.</title>
        <authorList>
            <person name="Zhao H."/>
        </authorList>
    </citation>
    <scope>NUCLEOTIDE SEQUENCE</scope>
    <source>
        <strain evidence="1">BeijingLab</strain>
    </source>
</reference>
<evidence type="ECO:0000313" key="2">
    <source>
        <dbReference type="Proteomes" id="UP001231649"/>
    </source>
</evidence>
<gene>
    <name evidence="1" type="ORF">PYW08_000758</name>
</gene>
<keyword evidence="2" id="KW-1185">Reference proteome</keyword>
<evidence type="ECO:0000313" key="1">
    <source>
        <dbReference type="EMBL" id="KAJ8729177.1"/>
    </source>
</evidence>
<proteinExistence type="predicted"/>
<comment type="caution">
    <text evidence="1">The sequence shown here is derived from an EMBL/GenBank/DDBJ whole genome shotgun (WGS) entry which is preliminary data.</text>
</comment>
<sequence>MPKPRKSRSQSRRSDNRSHKRLRREESCSRRSKDSQSRTRSSRRRTRTPSRPRSRLRHHSRSCIRTRERSFSRPDSRNRHGSQSRSPKHNKKERRSTKSHENLNNTLDAIMNRLETIESNFTSTSITASEQSSAQTIVDAIQAIVPGRSRNYYVSNFDPSLHDIDAWCDEVDRAQVSNNWDDKECLSRVANCLKGDAKAWLNEWVCTDRSWSSFKREFKPLCPRKLDYVNILFETMNNTSDKYPSYAEYARRALLRLRIVKGLSEDLMTLIVIRGITDPQVRAAAANVDLSSENCFLFINLSEAKL</sequence>
<organism evidence="1 2">
    <name type="scientific">Mythimna loreyi</name>
    <dbReference type="NCBI Taxonomy" id="667449"/>
    <lineage>
        <taxon>Eukaryota</taxon>
        <taxon>Metazoa</taxon>
        <taxon>Ecdysozoa</taxon>
        <taxon>Arthropoda</taxon>
        <taxon>Hexapoda</taxon>
        <taxon>Insecta</taxon>
        <taxon>Pterygota</taxon>
        <taxon>Neoptera</taxon>
        <taxon>Endopterygota</taxon>
        <taxon>Lepidoptera</taxon>
        <taxon>Glossata</taxon>
        <taxon>Ditrysia</taxon>
        <taxon>Noctuoidea</taxon>
        <taxon>Noctuidae</taxon>
        <taxon>Noctuinae</taxon>
        <taxon>Hadenini</taxon>
        <taxon>Mythimna</taxon>
    </lineage>
</organism>
<protein>
    <submittedName>
        <fullName evidence="1">Uncharacterized protein</fullName>
    </submittedName>
</protein>
<name>A0ACC2R0K3_9NEOP</name>
<dbReference type="EMBL" id="CM056786">
    <property type="protein sequence ID" value="KAJ8729177.1"/>
    <property type="molecule type" value="Genomic_DNA"/>
</dbReference>
<dbReference type="Proteomes" id="UP001231649">
    <property type="component" value="Chromosome 10"/>
</dbReference>
<accession>A0ACC2R0K3</accession>